<dbReference type="PANTHER" id="PTHR11177">
    <property type="entry name" value="CHITINASE"/>
    <property type="match status" value="1"/>
</dbReference>
<dbReference type="SMART" id="SM00636">
    <property type="entry name" value="Glyco_18"/>
    <property type="match status" value="1"/>
</dbReference>
<comment type="caution">
    <text evidence="9">The sequence shown here is derived from an EMBL/GenBank/DDBJ whole genome shotgun (WGS) entry which is preliminary data.</text>
</comment>
<keyword evidence="10" id="KW-1185">Reference proteome</keyword>
<dbReference type="PANTHER" id="PTHR11177:SF317">
    <property type="entry name" value="CHITINASE 12-RELATED"/>
    <property type="match status" value="1"/>
</dbReference>
<name>A0A840CEC2_9BACT</name>
<evidence type="ECO:0000256" key="7">
    <source>
        <dbReference type="SAM" id="SignalP"/>
    </source>
</evidence>
<dbReference type="InterPro" id="IPR017853">
    <property type="entry name" value="GH"/>
</dbReference>
<evidence type="ECO:0000259" key="8">
    <source>
        <dbReference type="PROSITE" id="PS51910"/>
    </source>
</evidence>
<evidence type="ECO:0000256" key="3">
    <source>
        <dbReference type="ARBA" id="ARBA00022801"/>
    </source>
</evidence>
<dbReference type="EMBL" id="JACIEP010000001">
    <property type="protein sequence ID" value="MBB4034290.1"/>
    <property type="molecule type" value="Genomic_DNA"/>
</dbReference>
<dbReference type="RefSeq" id="WP_183305246.1">
    <property type="nucleotide sequence ID" value="NZ_JACIEP010000001.1"/>
</dbReference>
<dbReference type="InterPro" id="IPR001579">
    <property type="entry name" value="Glyco_hydro_18_chit_AS"/>
</dbReference>
<gene>
    <name evidence="9" type="ORF">GGR21_000175</name>
</gene>
<organism evidence="9 10">
    <name type="scientific">Dysgonomonas hofstadii</name>
    <dbReference type="NCBI Taxonomy" id="637886"/>
    <lineage>
        <taxon>Bacteria</taxon>
        <taxon>Pseudomonadati</taxon>
        <taxon>Bacteroidota</taxon>
        <taxon>Bacteroidia</taxon>
        <taxon>Bacteroidales</taxon>
        <taxon>Dysgonomonadaceae</taxon>
        <taxon>Dysgonomonas</taxon>
    </lineage>
</organism>
<dbReference type="PROSITE" id="PS01095">
    <property type="entry name" value="GH18_1"/>
    <property type="match status" value="1"/>
</dbReference>
<dbReference type="InterPro" id="IPR001223">
    <property type="entry name" value="Glyco_hydro18_cat"/>
</dbReference>
<keyword evidence="3 5" id="KW-0378">Hydrolase</keyword>
<dbReference type="SUPFAM" id="SSF51445">
    <property type="entry name" value="(Trans)glycosidases"/>
    <property type="match status" value="1"/>
</dbReference>
<evidence type="ECO:0000256" key="2">
    <source>
        <dbReference type="ARBA" id="ARBA00012729"/>
    </source>
</evidence>
<dbReference type="InterPro" id="IPR050314">
    <property type="entry name" value="Glycosyl_Hydrlase_18"/>
</dbReference>
<dbReference type="Pfam" id="PF00704">
    <property type="entry name" value="Glyco_hydro_18"/>
    <property type="match status" value="1"/>
</dbReference>
<proteinExistence type="inferred from homology"/>
<evidence type="ECO:0000313" key="9">
    <source>
        <dbReference type="EMBL" id="MBB4034290.1"/>
    </source>
</evidence>
<protein>
    <recommendedName>
        <fullName evidence="2">chitinase</fullName>
        <ecNumber evidence="2">3.2.1.14</ecNumber>
    </recommendedName>
</protein>
<evidence type="ECO:0000256" key="6">
    <source>
        <dbReference type="RuleBase" id="RU004453"/>
    </source>
</evidence>
<dbReference type="EC" id="3.2.1.14" evidence="2"/>
<sequence>MNYLKTIILLIITGLLFSCKSNKTAEGTTSKKEEKIVVAYVTSWSRIMPDPDYITHINYAFAHVTNTFDGVRIDNENRLSQLVELKKQKPSLTIILSIGGWGSGRFSEMAADENNRRSFAKDCKRVVDEFGLDGIDIDWEYPTSNMAGISASPADKANFTFMMKDIREEIGKDKLLTLATAANARYIDFKGIDPYIDFVNIMSYDMGNPPHHHSGLYRSKYTGGTSVDEAVKAHVEAGIPINKLVMGIPFYGRGRKEVGNFSNYKNIITLTHFERNWDDVAKAPYLSSDSIEFVCGYDDPRSIAIKSEYIKDNGMLGAMYWDYAGDDDEGTLRKAVYNGLNR</sequence>
<feature type="signal peptide" evidence="7">
    <location>
        <begin position="1"/>
        <end position="25"/>
    </location>
</feature>
<evidence type="ECO:0000256" key="4">
    <source>
        <dbReference type="ARBA" id="ARBA00023295"/>
    </source>
</evidence>
<dbReference type="AlphaFoldDB" id="A0A840CEC2"/>
<dbReference type="GO" id="GO:0008843">
    <property type="term" value="F:endochitinase activity"/>
    <property type="evidence" value="ECO:0007669"/>
    <property type="project" value="UniProtKB-EC"/>
</dbReference>
<dbReference type="GO" id="GO:0005975">
    <property type="term" value="P:carbohydrate metabolic process"/>
    <property type="evidence" value="ECO:0007669"/>
    <property type="project" value="InterPro"/>
</dbReference>
<evidence type="ECO:0000256" key="1">
    <source>
        <dbReference type="ARBA" id="ARBA00000822"/>
    </source>
</evidence>
<dbReference type="InterPro" id="IPR011583">
    <property type="entry name" value="Chitinase_II/V-like_cat"/>
</dbReference>
<accession>A0A840CEC2</accession>
<reference evidence="9 10" key="1">
    <citation type="submission" date="2020-08" db="EMBL/GenBank/DDBJ databases">
        <title>Genomic Encyclopedia of Type Strains, Phase IV (KMG-IV): sequencing the most valuable type-strain genomes for metagenomic binning, comparative biology and taxonomic classification.</title>
        <authorList>
            <person name="Goeker M."/>
        </authorList>
    </citation>
    <scope>NUCLEOTIDE SEQUENCE [LARGE SCALE GENOMIC DNA]</scope>
    <source>
        <strain evidence="9 10">DSM 104969</strain>
    </source>
</reference>
<dbReference type="PROSITE" id="PS51257">
    <property type="entry name" value="PROKAR_LIPOPROTEIN"/>
    <property type="match status" value="1"/>
</dbReference>
<dbReference type="Gene3D" id="3.20.20.80">
    <property type="entry name" value="Glycosidases"/>
    <property type="match status" value="2"/>
</dbReference>
<keyword evidence="4 5" id="KW-0326">Glycosidase</keyword>
<evidence type="ECO:0000313" key="10">
    <source>
        <dbReference type="Proteomes" id="UP000555103"/>
    </source>
</evidence>
<dbReference type="GO" id="GO:0008061">
    <property type="term" value="F:chitin binding"/>
    <property type="evidence" value="ECO:0007669"/>
    <property type="project" value="InterPro"/>
</dbReference>
<comment type="catalytic activity">
    <reaction evidence="1">
        <text>Random endo-hydrolysis of N-acetyl-beta-D-glucosaminide (1-&gt;4)-beta-linkages in chitin and chitodextrins.</text>
        <dbReference type="EC" id="3.2.1.14"/>
    </reaction>
</comment>
<dbReference type="CDD" id="cd06548">
    <property type="entry name" value="GH18_chitinase"/>
    <property type="match status" value="1"/>
</dbReference>
<feature type="domain" description="GH18" evidence="8">
    <location>
        <begin position="34"/>
        <end position="342"/>
    </location>
</feature>
<feature type="chain" id="PRO_5032787223" description="chitinase" evidence="7">
    <location>
        <begin position="26"/>
        <end position="342"/>
    </location>
</feature>
<evidence type="ECO:0000256" key="5">
    <source>
        <dbReference type="RuleBase" id="RU000489"/>
    </source>
</evidence>
<dbReference type="PROSITE" id="PS51910">
    <property type="entry name" value="GH18_2"/>
    <property type="match status" value="1"/>
</dbReference>
<keyword evidence="7" id="KW-0732">Signal</keyword>
<comment type="similarity">
    <text evidence="6">Belongs to the glycosyl hydrolase 18 family.</text>
</comment>
<dbReference type="Proteomes" id="UP000555103">
    <property type="component" value="Unassembled WGS sequence"/>
</dbReference>